<name>A0A182WP87_9DIPT</name>
<reference evidence="1" key="2">
    <citation type="submission" date="2020-05" db="UniProtKB">
        <authorList>
            <consortium name="EnsemblMetazoa"/>
        </authorList>
    </citation>
    <scope>IDENTIFICATION</scope>
    <source>
        <strain evidence="1">MINIMUS1</strain>
    </source>
</reference>
<dbReference type="Proteomes" id="UP000075920">
    <property type="component" value="Unassembled WGS sequence"/>
</dbReference>
<dbReference type="EnsemblMetazoa" id="AMIN014496-RA">
    <property type="protein sequence ID" value="AMIN014496-PA"/>
    <property type="gene ID" value="AMIN014496"/>
</dbReference>
<evidence type="ECO:0000313" key="2">
    <source>
        <dbReference type="Proteomes" id="UP000075920"/>
    </source>
</evidence>
<organism evidence="1 2">
    <name type="scientific">Anopheles minimus</name>
    <dbReference type="NCBI Taxonomy" id="112268"/>
    <lineage>
        <taxon>Eukaryota</taxon>
        <taxon>Metazoa</taxon>
        <taxon>Ecdysozoa</taxon>
        <taxon>Arthropoda</taxon>
        <taxon>Hexapoda</taxon>
        <taxon>Insecta</taxon>
        <taxon>Pterygota</taxon>
        <taxon>Neoptera</taxon>
        <taxon>Endopterygota</taxon>
        <taxon>Diptera</taxon>
        <taxon>Nematocera</taxon>
        <taxon>Culicoidea</taxon>
        <taxon>Culicidae</taxon>
        <taxon>Anophelinae</taxon>
        <taxon>Anopheles</taxon>
    </lineage>
</organism>
<proteinExistence type="predicted"/>
<keyword evidence="2" id="KW-1185">Reference proteome</keyword>
<protein>
    <submittedName>
        <fullName evidence="1">Uncharacterized protein</fullName>
    </submittedName>
</protein>
<evidence type="ECO:0000313" key="1">
    <source>
        <dbReference type="EnsemblMetazoa" id="AMIN014496-PA"/>
    </source>
</evidence>
<dbReference type="VEuPathDB" id="VectorBase:AMIN014496"/>
<dbReference type="AlphaFoldDB" id="A0A182WP87"/>
<reference evidence="2" key="1">
    <citation type="submission" date="2013-03" db="EMBL/GenBank/DDBJ databases">
        <title>The Genome Sequence of Anopheles minimus MINIMUS1.</title>
        <authorList>
            <consortium name="The Broad Institute Genomics Platform"/>
            <person name="Neafsey D.E."/>
            <person name="Walton C."/>
            <person name="Walker B."/>
            <person name="Young S.K."/>
            <person name="Zeng Q."/>
            <person name="Gargeya S."/>
            <person name="Fitzgerald M."/>
            <person name="Haas B."/>
            <person name="Abouelleil A."/>
            <person name="Allen A.W."/>
            <person name="Alvarado L."/>
            <person name="Arachchi H.M."/>
            <person name="Berlin A.M."/>
            <person name="Chapman S.B."/>
            <person name="Gainer-Dewar J."/>
            <person name="Goldberg J."/>
            <person name="Griggs A."/>
            <person name="Gujja S."/>
            <person name="Hansen M."/>
            <person name="Howarth C."/>
            <person name="Imamovic A."/>
            <person name="Ireland A."/>
            <person name="Larimer J."/>
            <person name="McCowan C."/>
            <person name="Murphy C."/>
            <person name="Pearson M."/>
            <person name="Poon T.W."/>
            <person name="Priest M."/>
            <person name="Roberts A."/>
            <person name="Saif S."/>
            <person name="Shea T."/>
            <person name="Sisk P."/>
            <person name="Sykes S."/>
            <person name="Wortman J."/>
            <person name="Nusbaum C."/>
            <person name="Birren B."/>
        </authorList>
    </citation>
    <scope>NUCLEOTIDE SEQUENCE [LARGE SCALE GENOMIC DNA]</scope>
    <source>
        <strain evidence="2">MINIMUS1</strain>
    </source>
</reference>
<sequence length="22" mass="2591">MLDTEHDLLLLVIGNEERSHKK</sequence>
<accession>A0A182WP87</accession>